<dbReference type="AlphaFoldDB" id="A0A9W8B477"/>
<dbReference type="InterPro" id="IPR022784">
    <property type="entry name" value="Ribosome_bgen_Alb1"/>
</dbReference>
<sequence>STKKKSKAQDIKNRKRKEKAMVKAMEIEEKLSQRVEESHHRADKVKTRKLLWE</sequence>
<evidence type="ECO:0000313" key="8">
    <source>
        <dbReference type="EMBL" id="KAJ1973307.1"/>
    </source>
</evidence>
<keyword evidence="3" id="KW-0813">Transport</keyword>
<evidence type="ECO:0000256" key="7">
    <source>
        <dbReference type="SAM" id="MobiDB-lite"/>
    </source>
</evidence>
<dbReference type="GO" id="GO:0042254">
    <property type="term" value="P:ribosome biogenesis"/>
    <property type="evidence" value="ECO:0007669"/>
    <property type="project" value="UniProtKB-KW"/>
</dbReference>
<name>A0A9W8B477_9FUNG</name>
<feature type="compositionally biased region" description="Basic residues" evidence="7">
    <location>
        <begin position="41"/>
        <end position="53"/>
    </location>
</feature>
<dbReference type="EMBL" id="JANBQB010000851">
    <property type="protein sequence ID" value="KAJ1973307.1"/>
    <property type="molecule type" value="Genomic_DNA"/>
</dbReference>
<feature type="region of interest" description="Disordered" evidence="7">
    <location>
        <begin position="1"/>
        <end position="20"/>
    </location>
</feature>
<keyword evidence="9" id="KW-1185">Reference proteome</keyword>
<dbReference type="Proteomes" id="UP001151582">
    <property type="component" value="Unassembled WGS sequence"/>
</dbReference>
<organism evidence="8 9">
    <name type="scientific">Dimargaris verticillata</name>
    <dbReference type="NCBI Taxonomy" id="2761393"/>
    <lineage>
        <taxon>Eukaryota</taxon>
        <taxon>Fungi</taxon>
        <taxon>Fungi incertae sedis</taxon>
        <taxon>Zoopagomycota</taxon>
        <taxon>Kickxellomycotina</taxon>
        <taxon>Dimargaritomycetes</taxon>
        <taxon>Dimargaritales</taxon>
        <taxon>Dimargaritaceae</taxon>
        <taxon>Dimargaris</taxon>
    </lineage>
</organism>
<dbReference type="GO" id="GO:0005737">
    <property type="term" value="C:cytoplasm"/>
    <property type="evidence" value="ECO:0007669"/>
    <property type="project" value="UniProtKB-SubCell"/>
</dbReference>
<dbReference type="OrthoDB" id="10391999at2759"/>
<dbReference type="Pfam" id="PF09135">
    <property type="entry name" value="Alb1"/>
    <property type="match status" value="1"/>
</dbReference>
<evidence type="ECO:0000256" key="4">
    <source>
        <dbReference type="ARBA" id="ARBA00022490"/>
    </source>
</evidence>
<keyword evidence="5" id="KW-0690">Ribosome biogenesis</keyword>
<evidence type="ECO:0000256" key="5">
    <source>
        <dbReference type="ARBA" id="ARBA00022517"/>
    </source>
</evidence>
<reference evidence="8" key="1">
    <citation type="submission" date="2022-07" db="EMBL/GenBank/DDBJ databases">
        <title>Phylogenomic reconstructions and comparative analyses of Kickxellomycotina fungi.</title>
        <authorList>
            <person name="Reynolds N.K."/>
            <person name="Stajich J.E."/>
            <person name="Barry K."/>
            <person name="Grigoriev I.V."/>
            <person name="Crous P."/>
            <person name="Smith M.E."/>
        </authorList>
    </citation>
    <scope>NUCLEOTIDE SEQUENCE</scope>
    <source>
        <strain evidence="8">RSA 567</strain>
    </source>
</reference>
<evidence type="ECO:0000256" key="6">
    <source>
        <dbReference type="ARBA" id="ARBA00023242"/>
    </source>
</evidence>
<evidence type="ECO:0000256" key="3">
    <source>
        <dbReference type="ARBA" id="ARBA00022448"/>
    </source>
</evidence>
<keyword evidence="6" id="KW-0539">Nucleus</keyword>
<feature type="non-terminal residue" evidence="8">
    <location>
        <position position="1"/>
    </location>
</feature>
<evidence type="ECO:0000256" key="2">
    <source>
        <dbReference type="ARBA" id="ARBA00004496"/>
    </source>
</evidence>
<keyword evidence="4" id="KW-0963">Cytoplasm</keyword>
<proteinExistence type="predicted"/>
<accession>A0A9W8B477</accession>
<feature type="region of interest" description="Disordered" evidence="7">
    <location>
        <begin position="33"/>
        <end position="53"/>
    </location>
</feature>
<evidence type="ECO:0000313" key="9">
    <source>
        <dbReference type="Proteomes" id="UP001151582"/>
    </source>
</evidence>
<comment type="caution">
    <text evidence="8">The sequence shown here is derived from an EMBL/GenBank/DDBJ whole genome shotgun (WGS) entry which is preliminary data.</text>
</comment>
<dbReference type="GO" id="GO:0005634">
    <property type="term" value="C:nucleus"/>
    <property type="evidence" value="ECO:0007669"/>
    <property type="project" value="UniProtKB-SubCell"/>
</dbReference>
<protein>
    <submittedName>
        <fullName evidence="8">Uncharacterized protein</fullName>
    </submittedName>
</protein>
<gene>
    <name evidence="8" type="ORF">H4R34_005120</name>
</gene>
<evidence type="ECO:0000256" key="1">
    <source>
        <dbReference type="ARBA" id="ARBA00004123"/>
    </source>
</evidence>
<comment type="subcellular location">
    <subcellularLocation>
        <location evidence="2">Cytoplasm</location>
    </subcellularLocation>
    <subcellularLocation>
        <location evidence="1">Nucleus</location>
    </subcellularLocation>
</comment>